<evidence type="ECO:0000313" key="2">
    <source>
        <dbReference type="EMBL" id="TDL18618.1"/>
    </source>
</evidence>
<evidence type="ECO:0000313" key="3">
    <source>
        <dbReference type="Proteomes" id="UP000294933"/>
    </source>
</evidence>
<protein>
    <submittedName>
        <fullName evidence="2">Uncharacterized protein</fullName>
    </submittedName>
</protein>
<organism evidence="2 3">
    <name type="scientific">Rickenella mellea</name>
    <dbReference type="NCBI Taxonomy" id="50990"/>
    <lineage>
        <taxon>Eukaryota</taxon>
        <taxon>Fungi</taxon>
        <taxon>Dikarya</taxon>
        <taxon>Basidiomycota</taxon>
        <taxon>Agaricomycotina</taxon>
        <taxon>Agaricomycetes</taxon>
        <taxon>Hymenochaetales</taxon>
        <taxon>Rickenellaceae</taxon>
        <taxon>Rickenella</taxon>
    </lineage>
</organism>
<gene>
    <name evidence="2" type="ORF">BD410DRAFT_842664</name>
</gene>
<reference evidence="2 3" key="1">
    <citation type="submission" date="2018-06" db="EMBL/GenBank/DDBJ databases">
        <title>A transcriptomic atlas of mushroom development highlights an independent origin of complex multicellularity.</title>
        <authorList>
            <consortium name="DOE Joint Genome Institute"/>
            <person name="Krizsan K."/>
            <person name="Almasi E."/>
            <person name="Merenyi Z."/>
            <person name="Sahu N."/>
            <person name="Viragh M."/>
            <person name="Koszo T."/>
            <person name="Mondo S."/>
            <person name="Kiss B."/>
            <person name="Balint B."/>
            <person name="Kues U."/>
            <person name="Barry K."/>
            <person name="Hegedus J.C."/>
            <person name="Henrissat B."/>
            <person name="Johnson J."/>
            <person name="Lipzen A."/>
            <person name="Ohm R."/>
            <person name="Nagy I."/>
            <person name="Pangilinan J."/>
            <person name="Yan J."/>
            <person name="Xiong Y."/>
            <person name="Grigoriev I.V."/>
            <person name="Hibbett D.S."/>
            <person name="Nagy L.G."/>
        </authorList>
    </citation>
    <scope>NUCLEOTIDE SEQUENCE [LARGE SCALE GENOMIC DNA]</scope>
    <source>
        <strain evidence="2 3">SZMC22713</strain>
    </source>
</reference>
<dbReference type="EMBL" id="ML170205">
    <property type="protein sequence ID" value="TDL18618.1"/>
    <property type="molecule type" value="Genomic_DNA"/>
</dbReference>
<keyword evidence="1" id="KW-0812">Transmembrane</keyword>
<keyword evidence="1" id="KW-1133">Transmembrane helix</keyword>
<proteinExistence type="predicted"/>
<dbReference type="OrthoDB" id="2804213at2759"/>
<keyword evidence="1" id="KW-0472">Membrane</keyword>
<accession>A0A4Y7PU54</accession>
<name>A0A4Y7PU54_9AGAM</name>
<feature type="transmembrane region" description="Helical" evidence="1">
    <location>
        <begin position="12"/>
        <end position="32"/>
    </location>
</feature>
<feature type="transmembrane region" description="Helical" evidence="1">
    <location>
        <begin position="60"/>
        <end position="79"/>
    </location>
</feature>
<sequence>MLLLSASDNPVQLISQILALILDVLIFGLTFSKTIQHTIEMRKVGLGNGMGYFILRDGTMYFLAKMLFEVLGTTLFFTPLPDQNLVNWLDVTPSLGNSLAVVLAIRIVLNLRQVSSKQEAGGRSLHTIDTIRDPVFATNSFLGNIGAQLRIGPDDEDDFEEEASRDSDVVELDFFKSGVIADENEITEDSAPSHV</sequence>
<keyword evidence="3" id="KW-1185">Reference proteome</keyword>
<dbReference type="VEuPathDB" id="FungiDB:BD410DRAFT_842664"/>
<dbReference type="Proteomes" id="UP000294933">
    <property type="component" value="Unassembled WGS sequence"/>
</dbReference>
<dbReference type="AlphaFoldDB" id="A0A4Y7PU54"/>
<feature type="transmembrane region" description="Helical" evidence="1">
    <location>
        <begin position="91"/>
        <end position="109"/>
    </location>
</feature>
<evidence type="ECO:0000256" key="1">
    <source>
        <dbReference type="SAM" id="Phobius"/>
    </source>
</evidence>